<keyword evidence="1" id="KW-0805">Transcription regulation</keyword>
<dbReference type="EMBL" id="FXYH01000014">
    <property type="protein sequence ID" value="SMX46723.1"/>
    <property type="molecule type" value="Genomic_DNA"/>
</dbReference>
<evidence type="ECO:0000256" key="2">
    <source>
        <dbReference type="ARBA" id="ARBA00023125"/>
    </source>
</evidence>
<keyword evidence="2" id="KW-0238">DNA-binding</keyword>
<dbReference type="InterPro" id="IPR000524">
    <property type="entry name" value="Tscrpt_reg_HTH_GntR"/>
</dbReference>
<sequence length="234" mass="26148">MSRFSKSDCLDDLRRRILSTELEPGSDLDEAGLSQHYEMSRTPLREVLQRLQGEGFVVMSENRGAKVASMDIAVLRTFFQTAPMIYANIARLACENRTGRQTDALKTAQLTFAKAAKSSDAAGAALANHRFHATIGEMAHNTYLVASLARLQIDHTRMSQTFYRPAAPSETMLVLKAIEQHDAMIAAIEAREGALAIDLTLQHWDLSRDRMERFVRPDPLPVDVISFKDRTNAI</sequence>
<dbReference type="Pfam" id="PF07729">
    <property type="entry name" value="FCD"/>
    <property type="match status" value="1"/>
</dbReference>
<dbReference type="GO" id="GO:0003677">
    <property type="term" value="F:DNA binding"/>
    <property type="evidence" value="ECO:0007669"/>
    <property type="project" value="UniProtKB-KW"/>
</dbReference>
<dbReference type="SUPFAM" id="SSF48008">
    <property type="entry name" value="GntR ligand-binding domain-like"/>
    <property type="match status" value="1"/>
</dbReference>
<dbReference type="InterPro" id="IPR036388">
    <property type="entry name" value="WH-like_DNA-bd_sf"/>
</dbReference>
<feature type="domain" description="HTH gntR-type" evidence="4">
    <location>
        <begin position="3"/>
        <end position="70"/>
    </location>
</feature>
<dbReference type="PROSITE" id="PS50949">
    <property type="entry name" value="HTH_GNTR"/>
    <property type="match status" value="1"/>
</dbReference>
<dbReference type="SUPFAM" id="SSF46785">
    <property type="entry name" value="Winged helix' DNA-binding domain"/>
    <property type="match status" value="1"/>
</dbReference>
<dbReference type="SMART" id="SM00895">
    <property type="entry name" value="FCD"/>
    <property type="match status" value="1"/>
</dbReference>
<dbReference type="Proteomes" id="UP000220836">
    <property type="component" value="Unassembled WGS sequence"/>
</dbReference>
<reference evidence="5 6" key="1">
    <citation type="submission" date="2017-05" db="EMBL/GenBank/DDBJ databases">
        <authorList>
            <person name="Song R."/>
            <person name="Chenine A.L."/>
            <person name="Ruprecht R.M."/>
        </authorList>
    </citation>
    <scope>NUCLEOTIDE SEQUENCE [LARGE SCALE GENOMIC DNA]</scope>
    <source>
        <strain evidence="5 6">CECT 8663</strain>
    </source>
</reference>
<evidence type="ECO:0000256" key="1">
    <source>
        <dbReference type="ARBA" id="ARBA00023015"/>
    </source>
</evidence>
<dbReference type="GO" id="GO:0003700">
    <property type="term" value="F:DNA-binding transcription factor activity"/>
    <property type="evidence" value="ECO:0007669"/>
    <property type="project" value="InterPro"/>
</dbReference>
<dbReference type="OrthoDB" id="8638122at2"/>
<dbReference type="InterPro" id="IPR008920">
    <property type="entry name" value="TF_FadR/GntR_C"/>
</dbReference>
<keyword evidence="3" id="KW-0804">Transcription</keyword>
<dbReference type="InterPro" id="IPR036390">
    <property type="entry name" value="WH_DNA-bd_sf"/>
</dbReference>
<evidence type="ECO:0000313" key="6">
    <source>
        <dbReference type="Proteomes" id="UP000220836"/>
    </source>
</evidence>
<dbReference type="Gene3D" id="1.10.10.10">
    <property type="entry name" value="Winged helix-like DNA-binding domain superfamily/Winged helix DNA-binding domain"/>
    <property type="match status" value="1"/>
</dbReference>
<evidence type="ECO:0000313" key="5">
    <source>
        <dbReference type="EMBL" id="SMX46723.1"/>
    </source>
</evidence>
<accession>A0A238KV54</accession>
<name>A0A238KV54_9RHOB</name>
<proteinExistence type="predicted"/>
<dbReference type="RefSeq" id="WP_097805844.1">
    <property type="nucleotide sequence ID" value="NZ_FXYH01000014.1"/>
</dbReference>
<protein>
    <submittedName>
        <fullName evidence="5">HTH-type transcriptional repressor CsiR</fullName>
    </submittedName>
</protein>
<dbReference type="AlphaFoldDB" id="A0A238KV54"/>
<evidence type="ECO:0000256" key="3">
    <source>
        <dbReference type="ARBA" id="ARBA00023163"/>
    </source>
</evidence>
<dbReference type="PANTHER" id="PTHR43537">
    <property type="entry name" value="TRANSCRIPTIONAL REGULATOR, GNTR FAMILY"/>
    <property type="match status" value="1"/>
</dbReference>
<dbReference type="Pfam" id="PF00392">
    <property type="entry name" value="GntR"/>
    <property type="match status" value="1"/>
</dbReference>
<dbReference type="Gene3D" id="1.20.120.530">
    <property type="entry name" value="GntR ligand-binding domain-like"/>
    <property type="match status" value="1"/>
</dbReference>
<evidence type="ECO:0000259" key="4">
    <source>
        <dbReference type="PROSITE" id="PS50949"/>
    </source>
</evidence>
<dbReference type="InterPro" id="IPR011711">
    <property type="entry name" value="GntR_C"/>
</dbReference>
<keyword evidence="6" id="KW-1185">Reference proteome</keyword>
<organism evidence="5 6">
    <name type="scientific">Pelagimonas varians</name>
    <dbReference type="NCBI Taxonomy" id="696760"/>
    <lineage>
        <taxon>Bacteria</taxon>
        <taxon>Pseudomonadati</taxon>
        <taxon>Pseudomonadota</taxon>
        <taxon>Alphaproteobacteria</taxon>
        <taxon>Rhodobacterales</taxon>
        <taxon>Roseobacteraceae</taxon>
        <taxon>Pelagimonas</taxon>
    </lineage>
</organism>
<gene>
    <name evidence="5" type="primary">csiR_5</name>
    <name evidence="5" type="ORF">PEV8663_03365</name>
</gene>
<dbReference type="PANTHER" id="PTHR43537:SF53">
    <property type="entry name" value="HTH-TYPE TRANSCRIPTIONAL REPRESSOR NANR"/>
    <property type="match status" value="1"/>
</dbReference>
<dbReference type="SMART" id="SM00345">
    <property type="entry name" value="HTH_GNTR"/>
    <property type="match status" value="1"/>
</dbReference>